<organism evidence="2 3">
    <name type="scientific">Rhodococcus erythropolis</name>
    <name type="common">Arthrobacter picolinophilus</name>
    <dbReference type="NCBI Taxonomy" id="1833"/>
    <lineage>
        <taxon>Bacteria</taxon>
        <taxon>Bacillati</taxon>
        <taxon>Actinomycetota</taxon>
        <taxon>Actinomycetes</taxon>
        <taxon>Mycobacteriales</taxon>
        <taxon>Nocardiaceae</taxon>
        <taxon>Rhodococcus</taxon>
        <taxon>Rhodococcus erythropolis group</taxon>
    </lineage>
</organism>
<feature type="transmembrane region" description="Helical" evidence="1">
    <location>
        <begin position="15"/>
        <end position="34"/>
    </location>
</feature>
<comment type="caution">
    <text evidence="2">The sequence shown here is derived from an EMBL/GenBank/DDBJ whole genome shotgun (WGS) entry which is preliminary data.</text>
</comment>
<evidence type="ECO:0000313" key="3">
    <source>
        <dbReference type="Proteomes" id="UP000325576"/>
    </source>
</evidence>
<dbReference type="Proteomes" id="UP000325576">
    <property type="component" value="Unassembled WGS sequence"/>
</dbReference>
<proteinExistence type="predicted"/>
<protein>
    <submittedName>
        <fullName evidence="2">Uncharacterized protein</fullName>
    </submittedName>
</protein>
<evidence type="ECO:0000313" key="2">
    <source>
        <dbReference type="EMBL" id="KAB2587296.1"/>
    </source>
</evidence>
<keyword evidence="1" id="KW-1133">Transmembrane helix</keyword>
<name>A0A5N5EAB9_RHOER</name>
<reference evidence="2 3" key="1">
    <citation type="journal article" date="2017" name="Poromechanics V (2013)">
        <title>Genomic Characterization of the Arsenic-Tolerant Actinobacterium, &lt;i&gt;Rhodococcus erythropolis&lt;/i&gt; S43.</title>
        <authorList>
            <person name="Retamal-Morales G."/>
            <person name="Mehnert M."/>
            <person name="Schwabe R."/>
            <person name="Tischler D."/>
            <person name="Schloemann M."/>
            <person name="Levican G.J."/>
        </authorList>
    </citation>
    <scope>NUCLEOTIDE SEQUENCE [LARGE SCALE GENOMIC DNA]</scope>
    <source>
        <strain evidence="2 3">S43</strain>
    </source>
</reference>
<keyword evidence="1" id="KW-0812">Transmembrane</keyword>
<evidence type="ECO:0000256" key="1">
    <source>
        <dbReference type="SAM" id="Phobius"/>
    </source>
</evidence>
<gene>
    <name evidence="2" type="ORF">BS297_01045</name>
</gene>
<keyword evidence="1" id="KW-0472">Membrane</keyword>
<sequence>MSAISDFLTTDTSPWWAAIATGLIGGSVTAWYAARLDRKKTAAEKELRWDAALKEHCADLIAAVWDVHDVHRKQRLFHSTNPSGAEINQRLAEDTSLLLSRQLKAHLAFARLLLVAPKPLDVLANEFQMSVSNLDGLNVLDDGDWETYIQAFMSAYGNFVAASRYHLGVDKSLPGSQPANS</sequence>
<accession>A0A5N5EAB9</accession>
<dbReference type="AlphaFoldDB" id="A0A5N5EAB9"/>
<dbReference type="EMBL" id="MRBO01000021">
    <property type="protein sequence ID" value="KAB2587296.1"/>
    <property type="molecule type" value="Genomic_DNA"/>
</dbReference>